<comment type="caution">
    <text evidence="1">The sequence shown here is derived from an EMBL/GenBank/DDBJ whole genome shotgun (WGS) entry which is preliminary data.</text>
</comment>
<name>A0A256IRD1_HALEZ</name>
<dbReference type="Proteomes" id="UP000216409">
    <property type="component" value="Unassembled WGS sequence"/>
</dbReference>
<proteinExistence type="predicted"/>
<accession>A0A256IRD1</accession>
<organism evidence="1 2">
    <name type="scientific">Halorubrum ezzemoulense</name>
    <name type="common">Halorubrum chaoviator</name>
    <dbReference type="NCBI Taxonomy" id="337243"/>
    <lineage>
        <taxon>Archaea</taxon>
        <taxon>Methanobacteriati</taxon>
        <taxon>Methanobacteriota</taxon>
        <taxon>Stenosarchaea group</taxon>
        <taxon>Halobacteria</taxon>
        <taxon>Halobacteriales</taxon>
        <taxon>Haloferacaceae</taxon>
        <taxon>Halorubrum</taxon>
    </lineage>
</organism>
<reference evidence="1 2" key="1">
    <citation type="journal article" date="2014" name="Front. Microbiol.">
        <title>Population and genomic analysis of the genus Halorubrum.</title>
        <authorList>
            <person name="Fullmer M.S."/>
            <person name="Soucy S.M."/>
            <person name="Swithers K.S."/>
            <person name="Makkay A.M."/>
            <person name="Wheeler R."/>
            <person name="Ventosa A."/>
            <person name="Gogarten J.P."/>
            <person name="Papke R.T."/>
        </authorList>
    </citation>
    <scope>NUCLEOTIDE SEQUENCE [LARGE SCALE GENOMIC DNA]</scope>
    <source>
        <strain evidence="1 2">LD3</strain>
    </source>
</reference>
<evidence type="ECO:0000313" key="1">
    <source>
        <dbReference type="EMBL" id="OYR59075.1"/>
    </source>
</evidence>
<dbReference type="EMBL" id="NHOW01000157">
    <property type="protein sequence ID" value="OYR59075.1"/>
    <property type="molecule type" value="Genomic_DNA"/>
</dbReference>
<protein>
    <submittedName>
        <fullName evidence="1">Uncharacterized protein</fullName>
    </submittedName>
</protein>
<sequence>MAVNQIGLIVECLRSAGELSLRGGPSLSAADCRRRDSVPIHNCCPDRWTATGRTGRRVVGSLEQSYAHQALSKRPATPSHRTP</sequence>
<evidence type="ECO:0000313" key="2">
    <source>
        <dbReference type="Proteomes" id="UP000216409"/>
    </source>
</evidence>
<dbReference type="AlphaFoldDB" id="A0A256IRD1"/>
<gene>
    <name evidence="1" type="ORF">DJ83_13415</name>
</gene>